<evidence type="ECO:0000259" key="10">
    <source>
        <dbReference type="PROSITE" id="PS50873"/>
    </source>
</evidence>
<keyword evidence="6" id="KW-0560">Oxidoreductase</keyword>
<dbReference type="SUPFAM" id="SSF48113">
    <property type="entry name" value="Heme-dependent peroxidases"/>
    <property type="match status" value="1"/>
</dbReference>
<dbReference type="Pfam" id="PF00141">
    <property type="entry name" value="peroxidase"/>
    <property type="match status" value="1"/>
</dbReference>
<proteinExistence type="inferred from homology"/>
<evidence type="ECO:0000313" key="12">
    <source>
        <dbReference type="Proteomes" id="UP001459277"/>
    </source>
</evidence>
<comment type="cofactor">
    <cofactor evidence="8">
        <name>heme b</name>
        <dbReference type="ChEBI" id="CHEBI:60344"/>
    </cofactor>
    <text evidence="8">Binds 1 heme b (iron(II)-protoporphyrin IX) group per subunit.</text>
</comment>
<keyword evidence="7 8" id="KW-0408">Iron</keyword>
<comment type="similarity">
    <text evidence="9">Belongs to the peroxidase family.</text>
</comment>
<dbReference type="InterPro" id="IPR002016">
    <property type="entry name" value="Haem_peroxidase"/>
</dbReference>
<keyword evidence="8" id="KW-0106">Calcium</keyword>
<evidence type="ECO:0000256" key="5">
    <source>
        <dbReference type="ARBA" id="ARBA00022723"/>
    </source>
</evidence>
<dbReference type="Gene3D" id="1.10.420.10">
    <property type="entry name" value="Peroxidase, domain 2"/>
    <property type="match status" value="1"/>
</dbReference>
<evidence type="ECO:0000313" key="11">
    <source>
        <dbReference type="EMBL" id="KAL0009128.1"/>
    </source>
</evidence>
<feature type="binding site" evidence="8">
    <location>
        <position position="205"/>
    </location>
    <ligand>
        <name>Ca(2+)</name>
        <dbReference type="ChEBI" id="CHEBI:29108"/>
        <label>2</label>
    </ligand>
</feature>
<evidence type="ECO:0000256" key="8">
    <source>
        <dbReference type="PIRSR" id="PIRSR600823-3"/>
    </source>
</evidence>
<dbReference type="GO" id="GO:0020037">
    <property type="term" value="F:heme binding"/>
    <property type="evidence" value="ECO:0007669"/>
    <property type="project" value="InterPro"/>
</dbReference>
<evidence type="ECO:0000256" key="7">
    <source>
        <dbReference type="ARBA" id="ARBA00023004"/>
    </source>
</evidence>
<evidence type="ECO:0000256" key="9">
    <source>
        <dbReference type="RuleBase" id="RU004241"/>
    </source>
</evidence>
<feature type="binding site" evidence="8">
    <location>
        <position position="31"/>
    </location>
    <ligand>
        <name>Ca(2+)</name>
        <dbReference type="ChEBI" id="CHEBI:29108"/>
        <label>1</label>
    </ligand>
</feature>
<dbReference type="Proteomes" id="UP001459277">
    <property type="component" value="Unassembled WGS sequence"/>
</dbReference>
<sequence>MFGLGLGYLVFSSGKPKWLMNIVYGGRHNKGCDASVPLDDSNGYKNHSIPNHTLRGVDKVDFIEELEKAWLGATFMLVALSISLTGRRESIHSYFRALADIPQPDDKNDNLFVTVVTSIQYRALSDKAVDAFYKLSNTRAQIQSYVFDDAHNIQKIGCKFTQKRLSDFKGTGWPDPTIAPNFLAEMRMRSKTALLSSISSGLGFDTHYYQSFLRGRGLVFADQQLMANEKTVRLVRVYASDDFEWTLIRQ</sequence>
<dbReference type="GO" id="GO:0006979">
    <property type="term" value="P:response to oxidative stress"/>
    <property type="evidence" value="ECO:0007669"/>
    <property type="project" value="InterPro"/>
</dbReference>
<dbReference type="PANTHER" id="PTHR31235">
    <property type="entry name" value="PEROXIDASE 25-RELATED"/>
    <property type="match status" value="1"/>
</dbReference>
<comment type="catalytic activity">
    <reaction evidence="1">
        <text>2 a phenolic donor + H2O2 = 2 a phenolic radical donor + 2 H2O</text>
        <dbReference type="Rhea" id="RHEA:56136"/>
        <dbReference type="ChEBI" id="CHEBI:15377"/>
        <dbReference type="ChEBI" id="CHEBI:16240"/>
        <dbReference type="ChEBI" id="CHEBI:139520"/>
        <dbReference type="ChEBI" id="CHEBI:139521"/>
        <dbReference type="EC" id="1.11.1.7"/>
    </reaction>
</comment>
<keyword evidence="5 8" id="KW-0479">Metal-binding</keyword>
<feature type="binding site" evidence="8">
    <location>
        <position position="35"/>
    </location>
    <ligand>
        <name>Ca(2+)</name>
        <dbReference type="ChEBI" id="CHEBI:29108"/>
        <label>1</label>
    </ligand>
</feature>
<name>A0AAW2DHQ5_9ROSI</name>
<dbReference type="AlphaFoldDB" id="A0AAW2DHQ5"/>
<evidence type="ECO:0000256" key="1">
    <source>
        <dbReference type="ARBA" id="ARBA00000189"/>
    </source>
</evidence>
<evidence type="ECO:0000256" key="4">
    <source>
        <dbReference type="ARBA" id="ARBA00022617"/>
    </source>
</evidence>
<feature type="binding site" evidence="8">
    <location>
        <position position="33"/>
    </location>
    <ligand>
        <name>Ca(2+)</name>
        <dbReference type="ChEBI" id="CHEBI:29108"/>
        <label>1</label>
    </ligand>
</feature>
<comment type="caution">
    <text evidence="11">The sequence shown here is derived from an EMBL/GenBank/DDBJ whole genome shotgun (WGS) entry which is preliminary data.</text>
</comment>
<dbReference type="GO" id="GO:0046872">
    <property type="term" value="F:metal ion binding"/>
    <property type="evidence" value="ECO:0007669"/>
    <property type="project" value="UniProtKB-KW"/>
</dbReference>
<dbReference type="PROSITE" id="PS50873">
    <property type="entry name" value="PEROXIDASE_4"/>
    <property type="match status" value="1"/>
</dbReference>
<gene>
    <name evidence="11" type="ORF">SO802_010630</name>
</gene>
<dbReference type="InterPro" id="IPR000823">
    <property type="entry name" value="Peroxidase_pln"/>
</dbReference>
<dbReference type="GO" id="GO:0140825">
    <property type="term" value="F:lactoperoxidase activity"/>
    <property type="evidence" value="ECO:0007669"/>
    <property type="project" value="UniProtKB-EC"/>
</dbReference>
<keyword evidence="12" id="KW-1185">Reference proteome</keyword>
<feature type="domain" description="Plant heme peroxidase family profile" evidence="10">
    <location>
        <begin position="30"/>
        <end position="241"/>
    </location>
</feature>
<evidence type="ECO:0000256" key="2">
    <source>
        <dbReference type="ARBA" id="ARBA00012313"/>
    </source>
</evidence>
<dbReference type="EMBL" id="JAZDWU010000003">
    <property type="protein sequence ID" value="KAL0009128.1"/>
    <property type="molecule type" value="Genomic_DNA"/>
</dbReference>
<organism evidence="11 12">
    <name type="scientific">Lithocarpus litseifolius</name>
    <dbReference type="NCBI Taxonomy" id="425828"/>
    <lineage>
        <taxon>Eukaryota</taxon>
        <taxon>Viridiplantae</taxon>
        <taxon>Streptophyta</taxon>
        <taxon>Embryophyta</taxon>
        <taxon>Tracheophyta</taxon>
        <taxon>Spermatophyta</taxon>
        <taxon>Magnoliopsida</taxon>
        <taxon>eudicotyledons</taxon>
        <taxon>Gunneridae</taxon>
        <taxon>Pentapetalae</taxon>
        <taxon>rosids</taxon>
        <taxon>fabids</taxon>
        <taxon>Fagales</taxon>
        <taxon>Fagaceae</taxon>
        <taxon>Lithocarpus</taxon>
    </lineage>
</organism>
<keyword evidence="4" id="KW-0349">Heme</keyword>
<dbReference type="EC" id="1.11.1.7" evidence="2"/>
<evidence type="ECO:0000256" key="6">
    <source>
        <dbReference type="ARBA" id="ARBA00023002"/>
    </source>
</evidence>
<accession>A0AAW2DHQ5</accession>
<keyword evidence="3" id="KW-0575">Peroxidase</keyword>
<dbReference type="InterPro" id="IPR010255">
    <property type="entry name" value="Haem_peroxidase_sf"/>
</dbReference>
<evidence type="ECO:0000256" key="3">
    <source>
        <dbReference type="ARBA" id="ARBA00022559"/>
    </source>
</evidence>
<reference evidence="11 12" key="1">
    <citation type="submission" date="2024-01" db="EMBL/GenBank/DDBJ databases">
        <title>A telomere-to-telomere, gap-free genome of sweet tea (Lithocarpus litseifolius).</title>
        <authorList>
            <person name="Zhou J."/>
        </authorList>
    </citation>
    <scope>NUCLEOTIDE SEQUENCE [LARGE SCALE GENOMIC DNA]</scope>
    <source>
        <strain evidence="11">Zhou-2022a</strain>
        <tissue evidence="11">Leaf</tissue>
    </source>
</reference>
<comment type="cofactor">
    <cofactor evidence="8">
        <name>Ca(2+)</name>
        <dbReference type="ChEBI" id="CHEBI:29108"/>
    </cofactor>
    <text evidence="8">Binds 2 calcium ions per subunit.</text>
</comment>
<feature type="binding site" description="axial binding residue" evidence="8">
    <location>
        <position position="151"/>
    </location>
    <ligand>
        <name>heme b</name>
        <dbReference type="ChEBI" id="CHEBI:60344"/>
    </ligand>
    <ligandPart>
        <name>Fe</name>
        <dbReference type="ChEBI" id="CHEBI:18248"/>
    </ligandPart>
</feature>
<protein>
    <recommendedName>
        <fullName evidence="2">peroxidase</fullName>
        <ecNumber evidence="2">1.11.1.7</ecNumber>
    </recommendedName>
</protein>